<feature type="transmembrane region" description="Helical" evidence="1">
    <location>
        <begin position="7"/>
        <end position="26"/>
    </location>
</feature>
<gene>
    <name evidence="3" type="ORF">A2382_03405</name>
</gene>
<protein>
    <recommendedName>
        <fullName evidence="2">LiaI-LiaF-like transmembrane region domain-containing protein</fullName>
    </recommendedName>
</protein>
<name>A0A1F8CRE1_9BACT</name>
<evidence type="ECO:0000259" key="2">
    <source>
        <dbReference type="Pfam" id="PF18917"/>
    </source>
</evidence>
<keyword evidence="1" id="KW-0472">Membrane</keyword>
<dbReference type="Proteomes" id="UP000178999">
    <property type="component" value="Unassembled WGS sequence"/>
</dbReference>
<evidence type="ECO:0000313" key="4">
    <source>
        <dbReference type="Proteomes" id="UP000178999"/>
    </source>
</evidence>
<keyword evidence="1" id="KW-1133">Transmembrane helix</keyword>
<proteinExistence type="predicted"/>
<organism evidence="3 4">
    <name type="scientific">Candidatus Woesebacteria bacterium RIFOXYB1_FULL_38_16</name>
    <dbReference type="NCBI Taxonomy" id="1802538"/>
    <lineage>
        <taxon>Bacteria</taxon>
        <taxon>Candidatus Woeseibacteriota</taxon>
    </lineage>
</organism>
<dbReference type="EMBL" id="MGHY01000025">
    <property type="protein sequence ID" value="OGM78913.1"/>
    <property type="molecule type" value="Genomic_DNA"/>
</dbReference>
<keyword evidence="1" id="KW-0812">Transmembrane</keyword>
<feature type="transmembrane region" description="Helical" evidence="1">
    <location>
        <begin position="64"/>
        <end position="89"/>
    </location>
</feature>
<feature type="domain" description="LiaI-LiaF-like transmembrane region" evidence="2">
    <location>
        <begin position="11"/>
        <end position="48"/>
    </location>
</feature>
<dbReference type="InterPro" id="IPR043726">
    <property type="entry name" value="LiaI-LiaF-like_TM1"/>
</dbReference>
<comment type="caution">
    <text evidence="3">The sequence shown here is derived from an EMBL/GenBank/DDBJ whole genome shotgun (WGS) entry which is preliminary data.</text>
</comment>
<evidence type="ECO:0000313" key="3">
    <source>
        <dbReference type="EMBL" id="OGM78913.1"/>
    </source>
</evidence>
<dbReference type="Pfam" id="PF18917">
    <property type="entry name" value="LiaI-LiaF-like_TM1"/>
    <property type="match status" value="1"/>
</dbReference>
<evidence type="ECO:0000256" key="1">
    <source>
        <dbReference type="SAM" id="Phobius"/>
    </source>
</evidence>
<dbReference type="AlphaFoldDB" id="A0A1F8CRE1"/>
<accession>A0A1F8CRE1</accession>
<dbReference type="STRING" id="1802538.A2382_03405"/>
<feature type="transmembrane region" description="Helical" evidence="1">
    <location>
        <begin position="38"/>
        <end position="57"/>
    </location>
</feature>
<sequence length="131" mass="15375">MRHHKHAGDYFGAFLLLAIGSIFLANNFELLPWTVWEYLWRFWPIFLITTSLQILAGKNTIAHILVSIISIILATIAIIYAISMVNLAFNRTMRKSLPFWPRPNPTFRNNQIDRFDPFFPDFQNEINYPAF</sequence>
<reference evidence="3 4" key="1">
    <citation type="journal article" date="2016" name="Nat. Commun.">
        <title>Thousands of microbial genomes shed light on interconnected biogeochemical processes in an aquifer system.</title>
        <authorList>
            <person name="Anantharaman K."/>
            <person name="Brown C.T."/>
            <person name="Hug L.A."/>
            <person name="Sharon I."/>
            <person name="Castelle C.J."/>
            <person name="Probst A.J."/>
            <person name="Thomas B.C."/>
            <person name="Singh A."/>
            <person name="Wilkins M.J."/>
            <person name="Karaoz U."/>
            <person name="Brodie E.L."/>
            <person name="Williams K.H."/>
            <person name="Hubbard S.S."/>
            <person name="Banfield J.F."/>
        </authorList>
    </citation>
    <scope>NUCLEOTIDE SEQUENCE [LARGE SCALE GENOMIC DNA]</scope>
</reference>